<keyword evidence="1" id="KW-1133">Transmembrane helix</keyword>
<gene>
    <name evidence="2" type="ORF">D4A35_01670</name>
</gene>
<dbReference type="AlphaFoldDB" id="A0A5P3XBI4"/>
<keyword evidence="1" id="KW-0812">Transmembrane</keyword>
<reference evidence="2 3" key="1">
    <citation type="submission" date="2018-09" db="EMBL/GenBank/DDBJ databases">
        <title>A clostridial neurotoxin that targets Anopheles mosquitoes.</title>
        <authorList>
            <person name="Contreras E."/>
            <person name="Masuyer G."/>
            <person name="Qureshi N."/>
            <person name="Chawla S."/>
            <person name="Lim H.L."/>
            <person name="Chen J."/>
            <person name="Stenmark P."/>
            <person name="Gill S."/>
        </authorList>
    </citation>
    <scope>NUCLEOTIDE SEQUENCE [LARGE SCALE GENOMIC DNA]</scope>
    <source>
        <strain evidence="2 3">Cbm</strain>
    </source>
</reference>
<protein>
    <submittedName>
        <fullName evidence="2">Uncharacterized protein</fullName>
    </submittedName>
</protein>
<dbReference type="Proteomes" id="UP000326961">
    <property type="component" value="Chromosome"/>
</dbReference>
<name>A0A5P3XBI4_PARBF</name>
<evidence type="ECO:0000256" key="1">
    <source>
        <dbReference type="SAM" id="Phobius"/>
    </source>
</evidence>
<feature type="transmembrane region" description="Helical" evidence="1">
    <location>
        <begin position="69"/>
        <end position="88"/>
    </location>
</feature>
<accession>A0A5P3XBI4</accession>
<keyword evidence="1" id="KW-0472">Membrane</keyword>
<proteinExistence type="predicted"/>
<dbReference type="RefSeq" id="WP_150885462.1">
    <property type="nucleotide sequence ID" value="NZ_BROK01000124.1"/>
</dbReference>
<evidence type="ECO:0000313" key="3">
    <source>
        <dbReference type="Proteomes" id="UP000326961"/>
    </source>
</evidence>
<dbReference type="EMBL" id="CP032452">
    <property type="protein sequence ID" value="QEZ67700.1"/>
    <property type="molecule type" value="Genomic_DNA"/>
</dbReference>
<evidence type="ECO:0000313" key="2">
    <source>
        <dbReference type="EMBL" id="QEZ67700.1"/>
    </source>
</evidence>
<organism evidence="2 3">
    <name type="scientific">Paraclostridium bifermentans</name>
    <name type="common">Clostridium bifermentans</name>
    <dbReference type="NCBI Taxonomy" id="1490"/>
    <lineage>
        <taxon>Bacteria</taxon>
        <taxon>Bacillati</taxon>
        <taxon>Bacillota</taxon>
        <taxon>Clostridia</taxon>
        <taxon>Peptostreptococcales</taxon>
        <taxon>Peptostreptococcaceae</taxon>
        <taxon>Paraclostridium</taxon>
    </lineage>
</organism>
<sequence>MFLLLGVLFLVLGVSLLMSCKNTKKEYDTKLQSIEQSKGVKKDKKTNNKIKNIKEKYEAEIKKSKGSGYSFLVAGISCMLAEIILKYLK</sequence>